<feature type="transmembrane region" description="Helical" evidence="15">
    <location>
        <begin position="67"/>
        <end position="91"/>
    </location>
</feature>
<feature type="transmembrane region" description="Helical" evidence="15">
    <location>
        <begin position="239"/>
        <end position="260"/>
    </location>
</feature>
<dbReference type="InterPro" id="IPR013057">
    <property type="entry name" value="AA_transpt_TM"/>
</dbReference>
<dbReference type="AlphaFoldDB" id="A0A8S1KVK6"/>
<keyword evidence="12" id="KW-0325">Glycoprotein</keyword>
<evidence type="ECO:0000313" key="17">
    <source>
        <dbReference type="EMBL" id="CAD8057925.1"/>
    </source>
</evidence>
<dbReference type="GO" id="GO:0031902">
    <property type="term" value="C:late endosome membrane"/>
    <property type="evidence" value="ECO:0007669"/>
    <property type="project" value="UniProtKB-SubCell"/>
</dbReference>
<keyword evidence="18" id="KW-1185">Reference proteome</keyword>
<keyword evidence="7" id="KW-0029">Amino-acid transport</keyword>
<dbReference type="GO" id="GO:0005765">
    <property type="term" value="C:lysosomal membrane"/>
    <property type="evidence" value="ECO:0007669"/>
    <property type="project" value="UniProtKB-SubCell"/>
</dbReference>
<evidence type="ECO:0000256" key="6">
    <source>
        <dbReference type="ARBA" id="ARBA00022753"/>
    </source>
</evidence>
<keyword evidence="8 15" id="KW-1133">Transmembrane helix</keyword>
<dbReference type="Pfam" id="PF01490">
    <property type="entry name" value="Aa_trans"/>
    <property type="match status" value="1"/>
</dbReference>
<evidence type="ECO:0000256" key="7">
    <source>
        <dbReference type="ARBA" id="ARBA00022970"/>
    </source>
</evidence>
<evidence type="ECO:0000256" key="4">
    <source>
        <dbReference type="ARBA" id="ARBA00022692"/>
    </source>
</evidence>
<sequence>MANALANDALIQQQIDQQVIQNPNLSFAQKKSLRKSILKASVANAPKNSSFQTILSVSNTMVGSSLLVIPVLFQQSGILSALIVALVFCLISCKTCQLQMVHNKPEELDLPQTIVRILGQKYNLIFNITNIIILYFAGVVYFILICNMLYSLVQLICRQWDMDYAPKTDFVLSKLSYQWCGIVYMCLLYLIMLQKNLSLIIKLVQYGIISIIALILYIITKGGINMAEIVNANLFTLDVVTLCGVFSVAFMVHSCIVPIMKNNLMQQNNLRDIAISFGWTWIIYALVGVFGAIAIQGKSVNPSGDGSTVLDYLEQNAFSYGIQVLQLLQLTTVFPLLAFITRSQFFALIYKLEQPPQKWFVIYTSTVALSTLLFQCLNISVSLILSLSGAVIGFFQIYLIPIQLHMTCLYAKKKVNDNKAGLINDTMEYIENPDESIFDEQDFKCIDHSTLKKRFNKQTRFIIYYMIMLIGAMMGFLNIIAPFFK</sequence>
<evidence type="ECO:0000256" key="12">
    <source>
        <dbReference type="ARBA" id="ARBA00023180"/>
    </source>
</evidence>
<evidence type="ECO:0000256" key="15">
    <source>
        <dbReference type="SAM" id="Phobius"/>
    </source>
</evidence>
<accession>A0A8S1KVK6</accession>
<keyword evidence="6" id="KW-0967">Endosome</keyword>
<comment type="caution">
    <text evidence="17">The sequence shown here is derived from an EMBL/GenBank/DDBJ whole genome shotgun (WGS) entry which is preliminary data.</text>
</comment>
<feature type="transmembrane region" description="Helical" evidence="15">
    <location>
        <begin position="391"/>
        <end position="411"/>
    </location>
</feature>
<keyword evidence="11" id="KW-1015">Disulfide bond</keyword>
<evidence type="ECO:0000256" key="3">
    <source>
        <dbReference type="ARBA" id="ARBA00022448"/>
    </source>
</evidence>
<feature type="transmembrane region" description="Helical" evidence="15">
    <location>
        <begin position="170"/>
        <end position="192"/>
    </location>
</feature>
<dbReference type="GO" id="GO:0015179">
    <property type="term" value="F:L-amino acid transmembrane transporter activity"/>
    <property type="evidence" value="ECO:0007669"/>
    <property type="project" value="TreeGrafter"/>
</dbReference>
<evidence type="ECO:0000313" key="18">
    <source>
        <dbReference type="Proteomes" id="UP000692954"/>
    </source>
</evidence>
<dbReference type="PANTHER" id="PTHR22950">
    <property type="entry name" value="AMINO ACID TRANSPORTER"/>
    <property type="match status" value="1"/>
</dbReference>
<organism evidence="17 18">
    <name type="scientific">Paramecium sonneborni</name>
    <dbReference type="NCBI Taxonomy" id="65129"/>
    <lineage>
        <taxon>Eukaryota</taxon>
        <taxon>Sar</taxon>
        <taxon>Alveolata</taxon>
        <taxon>Ciliophora</taxon>
        <taxon>Intramacronucleata</taxon>
        <taxon>Oligohymenophorea</taxon>
        <taxon>Peniculida</taxon>
        <taxon>Parameciidae</taxon>
        <taxon>Paramecium</taxon>
    </lineage>
</organism>
<feature type="transmembrane region" description="Helical" evidence="15">
    <location>
        <begin position="462"/>
        <end position="484"/>
    </location>
</feature>
<evidence type="ECO:0000256" key="5">
    <source>
        <dbReference type="ARBA" id="ARBA00022723"/>
    </source>
</evidence>
<dbReference type="OrthoDB" id="302047at2759"/>
<gene>
    <name evidence="17" type="ORF">PSON_ATCC_30995.1.T0110461</name>
</gene>
<name>A0A8S1KVK6_9CILI</name>
<dbReference type="GO" id="GO:0046872">
    <property type="term" value="F:metal ion binding"/>
    <property type="evidence" value="ECO:0007669"/>
    <property type="project" value="UniProtKB-KW"/>
</dbReference>
<evidence type="ECO:0000256" key="11">
    <source>
        <dbReference type="ARBA" id="ARBA00023157"/>
    </source>
</evidence>
<keyword evidence="13" id="KW-0458">Lysosome</keyword>
<comment type="similarity">
    <text evidence="14">Belongs to the amino acid/polyamine transporter 2 family. SLC38A9 subfamily.</text>
</comment>
<dbReference type="Proteomes" id="UP000692954">
    <property type="component" value="Unassembled WGS sequence"/>
</dbReference>
<evidence type="ECO:0000256" key="9">
    <source>
        <dbReference type="ARBA" id="ARBA00023053"/>
    </source>
</evidence>
<feature type="transmembrane region" description="Helical" evidence="15">
    <location>
        <begin position="272"/>
        <end position="297"/>
    </location>
</feature>
<evidence type="ECO:0000256" key="13">
    <source>
        <dbReference type="ARBA" id="ARBA00023228"/>
    </source>
</evidence>
<feature type="transmembrane region" description="Helical" evidence="15">
    <location>
        <begin position="317"/>
        <end position="340"/>
    </location>
</feature>
<keyword evidence="4 15" id="KW-0812">Transmembrane</keyword>
<keyword evidence="3" id="KW-0813">Transport</keyword>
<dbReference type="EMBL" id="CAJJDN010000011">
    <property type="protein sequence ID" value="CAD8057925.1"/>
    <property type="molecule type" value="Genomic_DNA"/>
</dbReference>
<evidence type="ECO:0000256" key="10">
    <source>
        <dbReference type="ARBA" id="ARBA00023136"/>
    </source>
</evidence>
<evidence type="ECO:0000256" key="8">
    <source>
        <dbReference type="ARBA" id="ARBA00022989"/>
    </source>
</evidence>
<keyword evidence="10 15" id="KW-0472">Membrane</keyword>
<keyword evidence="9" id="KW-0915">Sodium</keyword>
<feature type="transmembrane region" description="Helical" evidence="15">
    <location>
        <begin position="360"/>
        <end position="385"/>
    </location>
</feature>
<comment type="subcellular location">
    <subcellularLocation>
        <location evidence="1">Late endosome membrane</location>
        <topology evidence="1">Multi-pass membrane protein</topology>
    </subcellularLocation>
    <subcellularLocation>
        <location evidence="2">Lysosome membrane</location>
        <topology evidence="2">Multi-pass membrane protein</topology>
    </subcellularLocation>
</comment>
<reference evidence="17" key="1">
    <citation type="submission" date="2021-01" db="EMBL/GenBank/DDBJ databases">
        <authorList>
            <consortium name="Genoscope - CEA"/>
            <person name="William W."/>
        </authorList>
    </citation>
    <scope>NUCLEOTIDE SEQUENCE</scope>
</reference>
<evidence type="ECO:0000259" key="16">
    <source>
        <dbReference type="Pfam" id="PF01490"/>
    </source>
</evidence>
<keyword evidence="5" id="KW-0479">Metal-binding</keyword>
<evidence type="ECO:0000256" key="2">
    <source>
        <dbReference type="ARBA" id="ARBA00004155"/>
    </source>
</evidence>
<evidence type="ECO:0000256" key="14">
    <source>
        <dbReference type="ARBA" id="ARBA00038442"/>
    </source>
</evidence>
<protein>
    <recommendedName>
        <fullName evidence="16">Amino acid transporter transmembrane domain-containing protein</fullName>
    </recommendedName>
</protein>
<evidence type="ECO:0000256" key="1">
    <source>
        <dbReference type="ARBA" id="ARBA00004107"/>
    </source>
</evidence>
<feature type="domain" description="Amino acid transporter transmembrane" evidence="16">
    <location>
        <begin position="48"/>
        <end position="414"/>
    </location>
</feature>
<feature type="transmembrane region" description="Helical" evidence="15">
    <location>
        <begin position="124"/>
        <end position="150"/>
    </location>
</feature>
<feature type="transmembrane region" description="Helical" evidence="15">
    <location>
        <begin position="199"/>
        <end position="219"/>
    </location>
</feature>
<proteinExistence type="inferred from homology"/>
<dbReference type="PANTHER" id="PTHR22950:SF244">
    <property type="entry name" value="NEUTRAL AMINO ACID TRANSPORTER 9"/>
    <property type="match status" value="1"/>
</dbReference>